<name>A0A8H3E5D1_9AGAM</name>
<evidence type="ECO:0000313" key="2">
    <source>
        <dbReference type="Proteomes" id="UP000663827"/>
    </source>
</evidence>
<dbReference type="EMBL" id="CAJNJQ010004775">
    <property type="protein sequence ID" value="CAE7213881.1"/>
    <property type="molecule type" value="Genomic_DNA"/>
</dbReference>
<reference evidence="1" key="1">
    <citation type="submission" date="2021-01" db="EMBL/GenBank/DDBJ databases">
        <authorList>
            <person name="Kaushik A."/>
        </authorList>
    </citation>
    <scope>NUCLEOTIDE SEQUENCE</scope>
    <source>
        <strain evidence="1">AG5</strain>
    </source>
</reference>
<evidence type="ECO:0000313" key="1">
    <source>
        <dbReference type="EMBL" id="CAE7213881.1"/>
    </source>
</evidence>
<accession>A0A8H3E5D1</accession>
<sequence>MGFRPDLTAHLRPARSIDQLNNSRVNALKTSGIGPKHMYRMRISSYCLLHPVPHHGTSTREIFCALPYVDKDKSMSQGVALYPVSAVERHTLKFIRA</sequence>
<dbReference type="AlphaFoldDB" id="A0A8H3E5D1"/>
<gene>
    <name evidence="1" type="ORF">RDB_LOCUS156638</name>
</gene>
<proteinExistence type="predicted"/>
<dbReference type="Proteomes" id="UP000663827">
    <property type="component" value="Unassembled WGS sequence"/>
</dbReference>
<protein>
    <submittedName>
        <fullName evidence="1">Uncharacterized protein</fullName>
    </submittedName>
</protein>
<organism evidence="1 2">
    <name type="scientific">Rhizoctonia solani</name>
    <dbReference type="NCBI Taxonomy" id="456999"/>
    <lineage>
        <taxon>Eukaryota</taxon>
        <taxon>Fungi</taxon>
        <taxon>Dikarya</taxon>
        <taxon>Basidiomycota</taxon>
        <taxon>Agaricomycotina</taxon>
        <taxon>Agaricomycetes</taxon>
        <taxon>Cantharellales</taxon>
        <taxon>Ceratobasidiaceae</taxon>
        <taxon>Rhizoctonia</taxon>
    </lineage>
</organism>
<feature type="non-terminal residue" evidence="1">
    <location>
        <position position="1"/>
    </location>
</feature>
<comment type="caution">
    <text evidence="1">The sequence shown here is derived from an EMBL/GenBank/DDBJ whole genome shotgun (WGS) entry which is preliminary data.</text>
</comment>